<dbReference type="PRINTS" id="PR00111">
    <property type="entry name" value="ABHYDROLASE"/>
</dbReference>
<feature type="domain" description="AB hydrolase-1" evidence="2">
    <location>
        <begin position="25"/>
        <end position="128"/>
    </location>
</feature>
<keyword evidence="1" id="KW-0378">Hydrolase</keyword>
<reference evidence="3 4" key="1">
    <citation type="submission" date="2020-07" db="EMBL/GenBank/DDBJ databases">
        <title>Sequencing the genomes of 1000 actinobacteria strains.</title>
        <authorList>
            <person name="Klenk H.-P."/>
        </authorList>
    </citation>
    <scope>NUCLEOTIDE SEQUENCE [LARGE SCALE GENOMIC DNA]</scope>
    <source>
        <strain evidence="3 4">DSM 22083</strain>
    </source>
</reference>
<dbReference type="GO" id="GO:0016787">
    <property type="term" value="F:hydrolase activity"/>
    <property type="evidence" value="ECO:0007669"/>
    <property type="project" value="UniProtKB-KW"/>
</dbReference>
<gene>
    <name evidence="3" type="ORF">BKA15_006330</name>
</gene>
<proteinExistence type="predicted"/>
<dbReference type="GO" id="GO:0016020">
    <property type="term" value="C:membrane"/>
    <property type="evidence" value="ECO:0007669"/>
    <property type="project" value="TreeGrafter"/>
</dbReference>
<sequence>MTDDGLVVAGDLRLFVSRTGVPDGPPVILLHGLGGDHTTWDRFAEHLGDRYQVLAVDQRGHGGSDHADGYSFRALAEDVWLLADALDLDRVTLIGHSMGGLAALIAAQLRPDRVAALVVEEAPPPVPLDRPDVEPPDQPTPYDFALINQLRAELRSPDPANWSGLESITAPVLILAGGPDSTLPQEAQAEVAGRIPGASFRTLPYGHGIHAGEGFSAFCDAIDEFLGSRVHAARS</sequence>
<dbReference type="InterPro" id="IPR029058">
    <property type="entry name" value="AB_hydrolase_fold"/>
</dbReference>
<dbReference type="RefSeq" id="WP_179757578.1">
    <property type="nucleotide sequence ID" value="NZ_JACCBU010000001.1"/>
</dbReference>
<dbReference type="EMBL" id="JACCBU010000001">
    <property type="protein sequence ID" value="NYE75001.1"/>
    <property type="molecule type" value="Genomic_DNA"/>
</dbReference>
<evidence type="ECO:0000256" key="1">
    <source>
        <dbReference type="ARBA" id="ARBA00022801"/>
    </source>
</evidence>
<name>A0A7Y9LGB7_9ACTN</name>
<dbReference type="InterPro" id="IPR050266">
    <property type="entry name" value="AB_hydrolase_sf"/>
</dbReference>
<dbReference type="InterPro" id="IPR000073">
    <property type="entry name" value="AB_hydrolase_1"/>
</dbReference>
<organism evidence="3 4">
    <name type="scientific">Microlunatus parietis</name>
    <dbReference type="NCBI Taxonomy" id="682979"/>
    <lineage>
        <taxon>Bacteria</taxon>
        <taxon>Bacillati</taxon>
        <taxon>Actinomycetota</taxon>
        <taxon>Actinomycetes</taxon>
        <taxon>Propionibacteriales</taxon>
        <taxon>Propionibacteriaceae</taxon>
        <taxon>Microlunatus</taxon>
    </lineage>
</organism>
<dbReference type="PANTHER" id="PTHR43798:SF31">
    <property type="entry name" value="AB HYDROLASE SUPERFAMILY PROTEIN YCLE"/>
    <property type="match status" value="1"/>
</dbReference>
<dbReference type="SUPFAM" id="SSF53474">
    <property type="entry name" value="alpha/beta-Hydrolases"/>
    <property type="match status" value="1"/>
</dbReference>
<protein>
    <submittedName>
        <fullName evidence="3">Pimeloyl-ACP methyl ester carboxylesterase</fullName>
    </submittedName>
</protein>
<dbReference type="Pfam" id="PF00561">
    <property type="entry name" value="Abhydrolase_1"/>
    <property type="match status" value="1"/>
</dbReference>
<evidence type="ECO:0000313" key="3">
    <source>
        <dbReference type="EMBL" id="NYE75001.1"/>
    </source>
</evidence>
<evidence type="ECO:0000259" key="2">
    <source>
        <dbReference type="Pfam" id="PF00561"/>
    </source>
</evidence>
<dbReference type="AlphaFoldDB" id="A0A7Y9LGB7"/>
<accession>A0A7Y9LGB7</accession>
<dbReference type="PANTHER" id="PTHR43798">
    <property type="entry name" value="MONOACYLGLYCEROL LIPASE"/>
    <property type="match status" value="1"/>
</dbReference>
<evidence type="ECO:0000313" key="4">
    <source>
        <dbReference type="Proteomes" id="UP000569914"/>
    </source>
</evidence>
<dbReference type="Proteomes" id="UP000569914">
    <property type="component" value="Unassembled WGS sequence"/>
</dbReference>
<comment type="caution">
    <text evidence="3">The sequence shown here is derived from an EMBL/GenBank/DDBJ whole genome shotgun (WGS) entry which is preliminary data.</text>
</comment>
<dbReference type="Gene3D" id="3.40.50.1820">
    <property type="entry name" value="alpha/beta hydrolase"/>
    <property type="match status" value="1"/>
</dbReference>
<keyword evidence="4" id="KW-1185">Reference proteome</keyword>